<evidence type="ECO:0000256" key="1">
    <source>
        <dbReference type="ARBA" id="ARBA00004744"/>
    </source>
</evidence>
<dbReference type="SUPFAM" id="SSF53800">
    <property type="entry name" value="Chelatase"/>
    <property type="match status" value="1"/>
</dbReference>
<organism evidence="7">
    <name type="scientific">freshwater metagenome</name>
    <dbReference type="NCBI Taxonomy" id="449393"/>
    <lineage>
        <taxon>unclassified sequences</taxon>
        <taxon>metagenomes</taxon>
        <taxon>ecological metagenomes</taxon>
    </lineage>
</organism>
<evidence type="ECO:0000256" key="2">
    <source>
        <dbReference type="ARBA" id="ARBA00023004"/>
    </source>
</evidence>
<dbReference type="InterPro" id="IPR001015">
    <property type="entry name" value="Ferrochelatase"/>
</dbReference>
<evidence type="ECO:0000256" key="4">
    <source>
        <dbReference type="ARBA" id="ARBA00023239"/>
    </source>
</evidence>
<reference evidence="7" key="1">
    <citation type="submission" date="2020-05" db="EMBL/GenBank/DDBJ databases">
        <authorList>
            <person name="Chiriac C."/>
            <person name="Salcher M."/>
            <person name="Ghai R."/>
            <person name="Kavagutti S V."/>
        </authorList>
    </citation>
    <scope>NUCLEOTIDE SEQUENCE</scope>
</reference>
<dbReference type="CDD" id="cd00419">
    <property type="entry name" value="Ferrochelatase_C"/>
    <property type="match status" value="1"/>
</dbReference>
<dbReference type="NCBIfam" id="TIGR00109">
    <property type="entry name" value="hemH"/>
    <property type="match status" value="1"/>
</dbReference>
<name>A0A6J7EBP5_9ZZZZ</name>
<evidence type="ECO:0000256" key="6">
    <source>
        <dbReference type="SAM" id="MobiDB-lite"/>
    </source>
</evidence>
<dbReference type="PANTHER" id="PTHR11108:SF1">
    <property type="entry name" value="FERROCHELATASE, MITOCHONDRIAL"/>
    <property type="match status" value="1"/>
</dbReference>
<comment type="pathway">
    <text evidence="1">Porphyrin-containing compound metabolism; protoheme biosynthesis.</text>
</comment>
<dbReference type="UniPathway" id="UPA00252"/>
<evidence type="ECO:0000256" key="3">
    <source>
        <dbReference type="ARBA" id="ARBA00023133"/>
    </source>
</evidence>
<dbReference type="Gene3D" id="3.40.50.1400">
    <property type="match status" value="2"/>
</dbReference>
<feature type="region of interest" description="Disordered" evidence="6">
    <location>
        <begin position="1"/>
        <end position="24"/>
    </location>
</feature>
<dbReference type="CDD" id="cd03411">
    <property type="entry name" value="Ferrochelatase_N"/>
    <property type="match status" value="1"/>
</dbReference>
<evidence type="ECO:0000313" key="7">
    <source>
        <dbReference type="EMBL" id="CAB4877979.1"/>
    </source>
</evidence>
<gene>
    <name evidence="7" type="ORF">UFOPK3401_01193</name>
</gene>
<keyword evidence="2" id="KW-0408">Iron</keyword>
<dbReference type="Pfam" id="PF00762">
    <property type="entry name" value="Ferrochelatase"/>
    <property type="match status" value="1"/>
</dbReference>
<proteinExistence type="inferred from homology"/>
<accession>A0A6J7EBP5</accession>
<dbReference type="PANTHER" id="PTHR11108">
    <property type="entry name" value="FERROCHELATASE"/>
    <property type="match status" value="1"/>
</dbReference>
<dbReference type="InterPro" id="IPR033659">
    <property type="entry name" value="Ferrochelatase_N"/>
</dbReference>
<keyword evidence="4" id="KW-0456">Lyase</keyword>
<dbReference type="HAMAP" id="MF_00323">
    <property type="entry name" value="Ferrochelatase"/>
    <property type="match status" value="1"/>
</dbReference>
<dbReference type="EMBL" id="CAFBLM010000060">
    <property type="protein sequence ID" value="CAB4877979.1"/>
    <property type="molecule type" value="Genomic_DNA"/>
</dbReference>
<dbReference type="InterPro" id="IPR033644">
    <property type="entry name" value="Ferrochelatase_C"/>
</dbReference>
<keyword evidence="5" id="KW-0627">Porphyrin biosynthesis</keyword>
<dbReference type="GO" id="GO:0004325">
    <property type="term" value="F:ferrochelatase activity"/>
    <property type="evidence" value="ECO:0007669"/>
    <property type="project" value="InterPro"/>
</dbReference>
<protein>
    <submittedName>
        <fullName evidence="7">Unannotated protein</fullName>
    </submittedName>
</protein>
<dbReference type="AlphaFoldDB" id="A0A6J7EBP5"/>
<sequence length="366" mass="40060">MGGEPPFSPTHGKRTKVSASPKDDRPVGVLLLNLGSPDAPTSAAVRRYLRQFLSDPRVLDFPAAIRRVLLETIILPIRSSKSAKLYQNIWDPTTGSPLLHFSAELRHKVAGELGENFVVRHAMRYGSPSIAQAWSELRAAGVRHVIVMPLYPQETSSTIGSALDELRKVQANDWVPTPVSVIPAFYTDEGFLASLTEVTAETLAAHEVEHVLFSFHSIPQRHITKGDATGTHCFVADQCCSDLTSNVAAGCYRAQCLRTAQAVAQRLELPSWSVSFQSRLGRIPWVEPYTDLELARLAQSGIRRIAVTCPAFVADNLETVEEIDIRGRAQWAAAGGEELVLVPGLNDRPSWVQAVVALVRSHHVPA</sequence>
<dbReference type="GO" id="GO:0006783">
    <property type="term" value="P:heme biosynthetic process"/>
    <property type="evidence" value="ECO:0007669"/>
    <property type="project" value="UniProtKB-KW"/>
</dbReference>
<evidence type="ECO:0000256" key="5">
    <source>
        <dbReference type="ARBA" id="ARBA00023244"/>
    </source>
</evidence>
<keyword evidence="3" id="KW-0350">Heme biosynthesis</keyword>